<dbReference type="InterPro" id="IPR013783">
    <property type="entry name" value="Ig-like_fold"/>
</dbReference>
<dbReference type="FunFam" id="2.10.25.10:FF:000001">
    <property type="entry name" value="Tenascin C"/>
    <property type="match status" value="14"/>
</dbReference>
<dbReference type="FunFam" id="3.90.215.10:FF:000001">
    <property type="entry name" value="Tenascin isoform 1"/>
    <property type="match status" value="1"/>
</dbReference>
<evidence type="ECO:0000259" key="20">
    <source>
        <dbReference type="PROSITE" id="PS50853"/>
    </source>
</evidence>
<evidence type="ECO:0000256" key="16">
    <source>
        <dbReference type="PROSITE-ProRule" id="PRU00076"/>
    </source>
</evidence>
<dbReference type="SMART" id="SM00186">
    <property type="entry name" value="FBG"/>
    <property type="match status" value="1"/>
</dbReference>
<dbReference type="InterPro" id="IPR014716">
    <property type="entry name" value="Fibrinogen_a/b/g_C_1"/>
</dbReference>
<evidence type="ECO:0000256" key="4">
    <source>
        <dbReference type="ARBA" id="ARBA00022530"/>
    </source>
</evidence>
<dbReference type="InterPro" id="IPR000742">
    <property type="entry name" value="EGF"/>
</dbReference>
<dbReference type="Gene3D" id="2.60.40.10">
    <property type="entry name" value="Immunoglobulins"/>
    <property type="match status" value="8"/>
</dbReference>
<feature type="domain" description="Fibronectin type-III" evidence="20">
    <location>
        <begin position="1252"/>
        <end position="1340"/>
    </location>
</feature>
<evidence type="ECO:0000256" key="3">
    <source>
        <dbReference type="ARBA" id="ARBA00022525"/>
    </source>
</evidence>
<dbReference type="GO" id="GO:0007155">
    <property type="term" value="P:cell adhesion"/>
    <property type="evidence" value="ECO:0007669"/>
    <property type="project" value="UniProtKB-KW"/>
</dbReference>
<keyword evidence="23" id="KW-1185">Reference proteome</keyword>
<keyword evidence="8" id="KW-0130">Cell adhesion</keyword>
<evidence type="ECO:0000256" key="8">
    <source>
        <dbReference type="ARBA" id="ARBA00022889"/>
    </source>
</evidence>
<dbReference type="Proteomes" id="UP000694398">
    <property type="component" value="Unassembled WGS sequence"/>
</dbReference>
<evidence type="ECO:0000313" key="23">
    <source>
        <dbReference type="Proteomes" id="UP000694398"/>
    </source>
</evidence>
<dbReference type="Ensembl" id="ENSCLAT00000014914.1">
    <property type="protein sequence ID" value="ENSCLAP00000014755.1"/>
    <property type="gene ID" value="ENSCLAG00000010182.1"/>
</dbReference>
<evidence type="ECO:0000259" key="19">
    <source>
        <dbReference type="PROSITE" id="PS50026"/>
    </source>
</evidence>
<dbReference type="FunFam" id="2.60.40.10:FF:000611">
    <property type="entry name" value="Tenascin C"/>
    <property type="match status" value="1"/>
</dbReference>
<protein>
    <recommendedName>
        <fullName evidence="13">Tenascin</fullName>
    </recommendedName>
    <alternativeName>
        <fullName evidence="14">Hexabrachion</fullName>
    </alternativeName>
    <alternativeName>
        <fullName evidence="15">Tenascin-C</fullName>
    </alternativeName>
</protein>
<feature type="domain" description="Fibronectin type-III" evidence="20">
    <location>
        <begin position="989"/>
        <end position="1074"/>
    </location>
</feature>
<evidence type="ECO:0000256" key="14">
    <source>
        <dbReference type="ARBA" id="ARBA00079678"/>
    </source>
</evidence>
<evidence type="ECO:0000256" key="17">
    <source>
        <dbReference type="SAM" id="MobiDB-lite"/>
    </source>
</evidence>
<sequence length="1564" mass="172189">MGAMTRLLLGIFLALLVLPSESGVLKKVIRHKRQSGVNVTLPEENQPVVFNHIYNIKLPMGSQCSVDLESTSGEKDLAPPSEPSESIQEHTVDGENQIVFTHRINIPRRACGCAAAPDVKELLSRLEELELMVSSLREQCTMGTGCCLQPAEGRLDTRPFCSGRGNFSTEGCGCVCEPGWKGPNCSEPECPGNCNLRGQCLEGQCVCEEGFTGEDCSQLACPSDCNDQGRCVDGVCICFEGYAGADCSQEVCPVPCSEEHGRCVDGRCVCQEGFAGDDCNEPLCLNNCYNRGRCVENECVCEEGFTGEDCSELVCPNDCFDRGRCLNGTCYCEEGFTGEDCGTLTCPNDCQGRGRCEEGQCVCDEGFAGADCSEKRCPADCHHRGRCINGQCECDDGFTGLDCGALKCPNDCSGHGHCVNGQCVCDEGYTGEDCSQQRCPNDCHNRGRCIDGKCVCEPGFQGYDCSDMSCPNDCHQHGRCVNGMCVCDDDYTGEDCRDRRCPRDCSNRGRCVDGQCLCEDGFTGPDCAELACPNDCHGQGRCVNGQCVCHEGFTGQDCKERRCPADCHGQGRCVDGQCVCHEGFTGMDCGQRSCLNDCSNLGQCVLGRCICNEGYSGDDCSQVSPPKDLIVTEVTEETVNLAWDNEMRVTEYLVVYTPTHANGLEMQFRVPGDQTSTIIRELEPGVEYFIRVFAILENKKSIPVSARVATYLPAPEGLKFKSIKETSVEVEWDPLDIAFETWEIIFRNMNKEDEGEITKSLRRPETSYQQTGLAPGQEYEISLHIVKNNTRGPGLKRVTTTRLDAPSQIEVKDVTDTTALVTWFKPLAEVDGIELSYGIKDVPGDRTTIDLTHDENQYSIGNLKPDTQYEVSLISRRGDMSSNPAKETFTTGLDAPRNLRRVSQTDSSITLEWRNVKAAIDSYRIKYAPISGGDHAEVDVPKSQQTTTKTTLTGLRPGTEYGIGVSAVKEDRESDPATINAATEIDAPKDLQASETTENSLTLLWKMPLAKFDRYRLNYSLPTGQSVEDQLPRDTTSYVLRGLEPGQEYTILLTAEKGRHKSKPARVKASTAMGSPKELIFSDITENTATVSWKAPTAQVESFRITYVPMSGGMPSMVTVDGATREARLVQLIPGVEYLVSVIAMKGFEESEPVSGSLTTALDGPSSLVMANITDSEALAMWQPAIAPVDSYIISYTGERVPEITRTVSGNTAEYALTDLEPATEYTLRIFAEKGPQKSSTITTRFTTDLDAPRDLTASEVQSETALLTWQPPRASITGYLLVYESLDGTLKEVIMGPDTTSYSLTDLSPSTHYTARIQALSGPLRSKLIQTVFTTIGLLYPFPRDCSQAMLNGDTTSGLYTIYLNNDKAQALEVFCDMTSDGGGWIVFLRRKNGREDFYRNWKAYAAGFGDRREEFWLGLDNLSKITAQGQYELRVDLQDHGETAYAVYDRFSVGDAKTRYKLNVEGYSGTAGDSMAYHNGRSFSTYDKDTDSAITNCALSYKGAFWYKNCHRVNLMGRYGDNNHSQGVNWFHWKGHEYSIQFAEMKLRPSNFRNLESRRKRA</sequence>
<feature type="domain" description="Fibronectin type-III" evidence="20">
    <location>
        <begin position="1075"/>
        <end position="1164"/>
    </location>
</feature>
<dbReference type="SMART" id="SM00060">
    <property type="entry name" value="FN3"/>
    <property type="match status" value="8"/>
</dbReference>
<evidence type="ECO:0000256" key="2">
    <source>
        <dbReference type="ARBA" id="ARBA00008673"/>
    </source>
</evidence>
<dbReference type="FunFam" id="2.60.40.10:FF:000293">
    <property type="entry name" value="Tenascin C"/>
    <property type="match status" value="1"/>
</dbReference>
<feature type="disulfide bond" evidence="16">
    <location>
        <begin position="301"/>
        <end position="310"/>
    </location>
</feature>
<dbReference type="FunFam" id="2.60.40.10:FF:000099">
    <property type="entry name" value="Fibronectin 1"/>
    <property type="match status" value="1"/>
</dbReference>
<dbReference type="CDD" id="cd00063">
    <property type="entry name" value="FN3"/>
    <property type="match status" value="8"/>
</dbReference>
<evidence type="ECO:0000256" key="10">
    <source>
        <dbReference type="ARBA" id="ARBA00023054"/>
    </source>
</evidence>
<dbReference type="GeneTree" id="ENSGT00940000155188"/>
<keyword evidence="10" id="KW-0175">Coiled coil</keyword>
<dbReference type="GO" id="GO:0098966">
    <property type="term" value="C:perisynaptic extracellular matrix"/>
    <property type="evidence" value="ECO:0007669"/>
    <property type="project" value="TreeGrafter"/>
</dbReference>
<feature type="region of interest" description="Disordered" evidence="17">
    <location>
        <begin position="936"/>
        <end position="956"/>
    </location>
</feature>
<evidence type="ECO:0000256" key="6">
    <source>
        <dbReference type="ARBA" id="ARBA00022729"/>
    </source>
</evidence>
<dbReference type="PROSITE" id="PS01186">
    <property type="entry name" value="EGF_2"/>
    <property type="match status" value="5"/>
</dbReference>
<dbReference type="FunFam" id="2.60.40.10:FF:000162">
    <property type="entry name" value="Tenascin C"/>
    <property type="match status" value="1"/>
</dbReference>
<dbReference type="PROSITE" id="PS50026">
    <property type="entry name" value="EGF_3"/>
    <property type="match status" value="2"/>
</dbReference>
<feature type="domain" description="EGF-like" evidence="19">
    <location>
        <begin position="435"/>
        <end position="466"/>
    </location>
</feature>
<dbReference type="FunFam" id="2.60.40.10:FF:000529">
    <property type="entry name" value="Tenascin C"/>
    <property type="match status" value="1"/>
</dbReference>
<dbReference type="GO" id="GO:0009611">
    <property type="term" value="P:response to wounding"/>
    <property type="evidence" value="ECO:0007669"/>
    <property type="project" value="UniProtKB-ARBA"/>
</dbReference>
<dbReference type="InterPro" id="IPR036116">
    <property type="entry name" value="FN3_sf"/>
</dbReference>
<feature type="chain" id="PRO_5034829715" description="Tenascin" evidence="18">
    <location>
        <begin position="23"/>
        <end position="1564"/>
    </location>
</feature>
<evidence type="ECO:0000256" key="12">
    <source>
        <dbReference type="ARBA" id="ARBA00023180"/>
    </source>
</evidence>
<feature type="domain" description="Fibronectin type-III" evidence="20">
    <location>
        <begin position="895"/>
        <end position="988"/>
    </location>
</feature>
<dbReference type="GO" id="GO:0030155">
    <property type="term" value="P:regulation of cell adhesion"/>
    <property type="evidence" value="ECO:0007669"/>
    <property type="project" value="TreeGrafter"/>
</dbReference>
<feature type="domain" description="Fibronectin type-III" evidence="20">
    <location>
        <begin position="805"/>
        <end position="894"/>
    </location>
</feature>
<feature type="disulfide bond" evidence="16">
    <location>
        <begin position="284"/>
        <end position="294"/>
    </location>
</feature>
<evidence type="ECO:0000313" key="22">
    <source>
        <dbReference type="Ensembl" id="ENSCLAP00000014755.1"/>
    </source>
</evidence>
<dbReference type="InterPro" id="IPR050991">
    <property type="entry name" value="ECM_Regulatory_Proteins"/>
</dbReference>
<comment type="subcellular location">
    <subcellularLocation>
        <location evidence="1">Secreted</location>
        <location evidence="1">Extracellular space</location>
        <location evidence="1">Extracellular matrix</location>
    </subcellularLocation>
</comment>
<dbReference type="SMART" id="SM00181">
    <property type="entry name" value="EGF"/>
    <property type="match status" value="14"/>
</dbReference>
<comment type="similarity">
    <text evidence="2">Belongs to the tenascin family.</text>
</comment>
<gene>
    <name evidence="22" type="primary">TNC</name>
</gene>
<dbReference type="PANTHER" id="PTHR46708">
    <property type="entry name" value="TENASCIN"/>
    <property type="match status" value="1"/>
</dbReference>
<accession>A0A8C2VLX3</accession>
<dbReference type="NCBIfam" id="NF040941">
    <property type="entry name" value="GGGWT_bact"/>
    <property type="match status" value="1"/>
</dbReference>
<feature type="domain" description="Fibronectin type-III" evidence="20">
    <location>
        <begin position="1165"/>
        <end position="1251"/>
    </location>
</feature>
<dbReference type="Pfam" id="PF23106">
    <property type="entry name" value="EGF_Teneurin"/>
    <property type="match status" value="2"/>
</dbReference>
<evidence type="ECO:0000256" key="11">
    <source>
        <dbReference type="ARBA" id="ARBA00023157"/>
    </source>
</evidence>
<evidence type="ECO:0000259" key="21">
    <source>
        <dbReference type="PROSITE" id="PS51406"/>
    </source>
</evidence>
<feature type="signal peptide" evidence="18">
    <location>
        <begin position="1"/>
        <end position="22"/>
    </location>
</feature>
<organism evidence="22 23">
    <name type="scientific">Chinchilla lanigera</name>
    <name type="common">Long-tailed chinchilla</name>
    <name type="synonym">Chinchilla villidera</name>
    <dbReference type="NCBI Taxonomy" id="34839"/>
    <lineage>
        <taxon>Eukaryota</taxon>
        <taxon>Metazoa</taxon>
        <taxon>Chordata</taxon>
        <taxon>Craniata</taxon>
        <taxon>Vertebrata</taxon>
        <taxon>Euteleostomi</taxon>
        <taxon>Mammalia</taxon>
        <taxon>Eutheria</taxon>
        <taxon>Euarchontoglires</taxon>
        <taxon>Glires</taxon>
        <taxon>Rodentia</taxon>
        <taxon>Hystricomorpha</taxon>
        <taxon>Chinchillidae</taxon>
        <taxon>Chinchilla</taxon>
    </lineage>
</organism>
<keyword evidence="4" id="KW-0272">Extracellular matrix</keyword>
<dbReference type="SUPFAM" id="SSF57196">
    <property type="entry name" value="EGF/Laminin"/>
    <property type="match status" value="1"/>
</dbReference>
<keyword evidence="7" id="KW-0677">Repeat</keyword>
<dbReference type="PROSITE" id="PS51406">
    <property type="entry name" value="FIBRINOGEN_C_2"/>
    <property type="match status" value="1"/>
</dbReference>
<dbReference type="CDD" id="cd00087">
    <property type="entry name" value="FReD"/>
    <property type="match status" value="1"/>
</dbReference>
<dbReference type="InterPro" id="IPR003961">
    <property type="entry name" value="FN3_dom"/>
</dbReference>
<dbReference type="SUPFAM" id="SSF49265">
    <property type="entry name" value="Fibronectin type III"/>
    <property type="match status" value="5"/>
</dbReference>
<dbReference type="FunFam" id="2.60.40.10:FF:000201">
    <property type="entry name" value="Tenascin C"/>
    <property type="match status" value="1"/>
</dbReference>
<dbReference type="Pfam" id="PF25024">
    <property type="entry name" value="EGF_TEN"/>
    <property type="match status" value="2"/>
</dbReference>
<keyword evidence="11 16" id="KW-1015">Disulfide bond</keyword>
<dbReference type="InterPro" id="IPR002181">
    <property type="entry name" value="Fibrinogen_a/b/g_C_dom"/>
</dbReference>
<dbReference type="FunFam" id="2.60.40.10:FF:000207">
    <property type="entry name" value="Tenascin C"/>
    <property type="match status" value="1"/>
</dbReference>
<feature type="disulfide bond" evidence="16">
    <location>
        <begin position="456"/>
        <end position="465"/>
    </location>
</feature>
<feature type="domain" description="Fibronectin type-III" evidence="20">
    <location>
        <begin position="625"/>
        <end position="715"/>
    </location>
</feature>
<dbReference type="GO" id="GO:0005615">
    <property type="term" value="C:extracellular space"/>
    <property type="evidence" value="ECO:0007669"/>
    <property type="project" value="TreeGrafter"/>
</dbReference>
<dbReference type="PROSITE" id="PS00022">
    <property type="entry name" value="EGF_1"/>
    <property type="match status" value="5"/>
</dbReference>
<dbReference type="Pfam" id="PF00147">
    <property type="entry name" value="Fibrinogen_C"/>
    <property type="match status" value="1"/>
</dbReference>
<dbReference type="FunFam" id="2.20.25.10:FF:000006">
    <property type="entry name" value="Tenascin C"/>
    <property type="match status" value="1"/>
</dbReference>
<dbReference type="SUPFAM" id="SSF56496">
    <property type="entry name" value="Fibrinogen C-terminal domain-like"/>
    <property type="match status" value="1"/>
</dbReference>
<keyword evidence="12" id="KW-0325">Glycoprotein</keyword>
<dbReference type="FunFam" id="2.60.40.10:FF:000398">
    <property type="entry name" value="Tenascin C"/>
    <property type="match status" value="1"/>
</dbReference>
<reference evidence="22" key="2">
    <citation type="submission" date="2025-09" db="UniProtKB">
        <authorList>
            <consortium name="Ensembl"/>
        </authorList>
    </citation>
    <scope>IDENTIFICATION</scope>
</reference>
<feature type="domain" description="EGF-like" evidence="19">
    <location>
        <begin position="280"/>
        <end position="311"/>
    </location>
</feature>
<evidence type="ECO:0000256" key="9">
    <source>
        <dbReference type="ARBA" id="ARBA00022974"/>
    </source>
</evidence>
<evidence type="ECO:0000256" key="13">
    <source>
        <dbReference type="ARBA" id="ARBA00069274"/>
    </source>
</evidence>
<dbReference type="Gene3D" id="2.20.25.10">
    <property type="match status" value="1"/>
</dbReference>
<dbReference type="Gene3D" id="3.90.215.10">
    <property type="entry name" value="Gamma Fibrinogen, chain A, domain 1"/>
    <property type="match status" value="1"/>
</dbReference>
<proteinExistence type="inferred from homology"/>
<dbReference type="PROSITE" id="PS50853">
    <property type="entry name" value="FN3"/>
    <property type="match status" value="7"/>
</dbReference>
<dbReference type="Gene3D" id="2.10.25.10">
    <property type="entry name" value="Laminin"/>
    <property type="match status" value="14"/>
</dbReference>
<keyword evidence="5 16" id="KW-0245">EGF-like domain</keyword>
<dbReference type="PANTHER" id="PTHR46708:SF1">
    <property type="entry name" value="TENASCIN"/>
    <property type="match status" value="1"/>
</dbReference>
<evidence type="ECO:0000256" key="5">
    <source>
        <dbReference type="ARBA" id="ARBA00022536"/>
    </source>
</evidence>
<feature type="domain" description="Fibrinogen C-terminal" evidence="21">
    <location>
        <begin position="1338"/>
        <end position="1553"/>
    </location>
</feature>
<evidence type="ECO:0000256" key="7">
    <source>
        <dbReference type="ARBA" id="ARBA00022737"/>
    </source>
</evidence>
<evidence type="ECO:0000256" key="1">
    <source>
        <dbReference type="ARBA" id="ARBA00004498"/>
    </source>
</evidence>
<feature type="compositionally biased region" description="Low complexity" evidence="17">
    <location>
        <begin position="941"/>
        <end position="956"/>
    </location>
</feature>
<dbReference type="InterPro" id="IPR036056">
    <property type="entry name" value="Fibrinogen-like_C"/>
</dbReference>
<reference evidence="22" key="1">
    <citation type="submission" date="2025-08" db="UniProtKB">
        <authorList>
            <consortium name="Ensembl"/>
        </authorList>
    </citation>
    <scope>IDENTIFICATION</scope>
</reference>
<keyword evidence="3" id="KW-0964">Secreted</keyword>
<evidence type="ECO:0000256" key="15">
    <source>
        <dbReference type="ARBA" id="ARBA00080298"/>
    </source>
</evidence>
<evidence type="ECO:0000256" key="18">
    <source>
        <dbReference type="SAM" id="SignalP"/>
    </source>
</evidence>
<dbReference type="CDD" id="cd00054">
    <property type="entry name" value="EGF_CA"/>
    <property type="match status" value="2"/>
</dbReference>
<keyword evidence="6 18" id="KW-0732">Signal</keyword>
<feature type="region of interest" description="Disordered" evidence="17">
    <location>
        <begin position="67"/>
        <end position="90"/>
    </location>
</feature>
<feature type="disulfide bond" evidence="16">
    <location>
        <begin position="439"/>
        <end position="449"/>
    </location>
</feature>
<comment type="caution">
    <text evidence="16">Lacks conserved residue(s) required for the propagation of feature annotation.</text>
</comment>
<name>A0A8C2VLX3_CHILA</name>
<keyword evidence="9" id="KW-0654">Proteoglycan</keyword>
<dbReference type="Pfam" id="PF00041">
    <property type="entry name" value="fn3"/>
    <property type="match status" value="7"/>
</dbReference>